<accession>A0A7K8BBF7</accession>
<dbReference type="SMART" id="SM00165">
    <property type="entry name" value="UBA"/>
    <property type="match status" value="1"/>
</dbReference>
<feature type="domain" description="UBA" evidence="2">
    <location>
        <begin position="567"/>
        <end position="611"/>
    </location>
</feature>
<dbReference type="PROSITE" id="PS50030">
    <property type="entry name" value="UBA"/>
    <property type="match status" value="1"/>
</dbReference>
<gene>
    <name evidence="3" type="primary">Rsc1a1</name>
    <name evidence="3" type="ORF">CNELOR_R06571</name>
</gene>
<feature type="region of interest" description="Disordered" evidence="1">
    <location>
        <begin position="388"/>
        <end position="570"/>
    </location>
</feature>
<dbReference type="EMBL" id="VZTF01009477">
    <property type="protein sequence ID" value="NXB12277.1"/>
    <property type="molecule type" value="Genomic_DNA"/>
</dbReference>
<feature type="compositionally biased region" description="Basic and acidic residues" evidence="1">
    <location>
        <begin position="52"/>
        <end position="75"/>
    </location>
</feature>
<proteinExistence type="predicted"/>
<evidence type="ECO:0000256" key="1">
    <source>
        <dbReference type="SAM" id="MobiDB-lite"/>
    </source>
</evidence>
<evidence type="ECO:0000313" key="3">
    <source>
        <dbReference type="EMBL" id="NXB12277.1"/>
    </source>
</evidence>
<feature type="region of interest" description="Disordered" evidence="1">
    <location>
        <begin position="42"/>
        <end position="75"/>
    </location>
</feature>
<dbReference type="Proteomes" id="UP000517678">
    <property type="component" value="Unassembled WGS sequence"/>
</dbReference>
<organism evidence="3 4">
    <name type="scientific">Cnemophilus loriae</name>
    <name type="common">Loria's bird-of-paradise</name>
    <dbReference type="NCBI Taxonomy" id="254448"/>
    <lineage>
        <taxon>Eukaryota</taxon>
        <taxon>Metazoa</taxon>
        <taxon>Chordata</taxon>
        <taxon>Craniata</taxon>
        <taxon>Vertebrata</taxon>
        <taxon>Euteleostomi</taxon>
        <taxon>Archelosauria</taxon>
        <taxon>Archosauria</taxon>
        <taxon>Dinosauria</taxon>
        <taxon>Saurischia</taxon>
        <taxon>Theropoda</taxon>
        <taxon>Coelurosauria</taxon>
        <taxon>Aves</taxon>
        <taxon>Neognathae</taxon>
        <taxon>Neoaves</taxon>
        <taxon>Telluraves</taxon>
        <taxon>Australaves</taxon>
        <taxon>Passeriformes</taxon>
        <taxon>Corvoidea</taxon>
        <taxon>Corvidae</taxon>
        <taxon>Cnemophilus</taxon>
    </lineage>
</organism>
<dbReference type="AlphaFoldDB" id="A0A7K8BBF7"/>
<feature type="region of interest" description="Disordered" evidence="1">
    <location>
        <begin position="261"/>
        <end position="282"/>
    </location>
</feature>
<dbReference type="InterPro" id="IPR015940">
    <property type="entry name" value="UBA"/>
</dbReference>
<feature type="non-terminal residue" evidence="3">
    <location>
        <position position="617"/>
    </location>
</feature>
<feature type="compositionally biased region" description="Polar residues" evidence="1">
    <location>
        <begin position="9"/>
        <end position="22"/>
    </location>
</feature>
<feature type="region of interest" description="Disordered" evidence="1">
    <location>
        <begin position="160"/>
        <end position="201"/>
    </location>
</feature>
<feature type="compositionally biased region" description="Basic and acidic residues" evidence="1">
    <location>
        <begin position="160"/>
        <end position="186"/>
    </location>
</feature>
<feature type="non-terminal residue" evidence="3">
    <location>
        <position position="1"/>
    </location>
</feature>
<feature type="region of interest" description="Disordered" evidence="1">
    <location>
        <begin position="333"/>
        <end position="353"/>
    </location>
</feature>
<feature type="compositionally biased region" description="Basic and acidic residues" evidence="1">
    <location>
        <begin position="388"/>
        <end position="407"/>
    </location>
</feature>
<reference evidence="3 4" key="1">
    <citation type="submission" date="2019-09" db="EMBL/GenBank/DDBJ databases">
        <title>Bird 10,000 Genomes (B10K) Project - Family phase.</title>
        <authorList>
            <person name="Zhang G."/>
        </authorList>
    </citation>
    <scope>NUCLEOTIDE SEQUENCE [LARGE SCALE GENOMIC DNA]</scope>
    <source>
        <strain evidence="3">B10K-DU-029-38</strain>
        <tissue evidence="3">Muscle</tissue>
    </source>
</reference>
<feature type="compositionally biased region" description="Basic and acidic residues" evidence="1">
    <location>
        <begin position="341"/>
        <end position="350"/>
    </location>
</feature>
<name>A0A7K8BBF7_9CORV</name>
<feature type="compositionally biased region" description="Low complexity" evidence="1">
    <location>
        <begin position="296"/>
        <end position="308"/>
    </location>
</feature>
<keyword evidence="4" id="KW-1185">Reference proteome</keyword>
<evidence type="ECO:0000259" key="2">
    <source>
        <dbReference type="PROSITE" id="PS50030"/>
    </source>
</evidence>
<comment type="caution">
    <text evidence="3">The sequence shown here is derived from an EMBL/GenBank/DDBJ whole genome shotgun (WGS) entry which is preliminary data.</text>
</comment>
<dbReference type="PANTHER" id="PTHR15397">
    <property type="entry name" value="SODIUM-GLUCOSE COTRANSPORTER REGULATORY PROTEIN -RELATED"/>
    <property type="match status" value="1"/>
</dbReference>
<sequence length="617" mass="64767">MPSLPASDGFQNPVWSSGLNSKICNPTNQLLDRSVSAPTSICSSESSLAEPIDPRAIKTSDSSPEHEITPGKEHPLILQHHSNSSSLANNDPSLHTGGGACSNPACLSQKTLKETFSADILKECNAKGQDHGQEHPLEVTKVNLVDTGAKHRQDKDVCLSSEQEQKHELPTDHQTCKEPEKEHLEEQTETTDPEPPCCVGGVEKPAVAEAKQPEDPPVEMRDGLERAGLSCVKGSIQLSASCSHVHMEVSMEIDAVEQAAAEVQSSAREPKQQTENRCTSNLNSDAFSAEVELLKSPSSLSDPLSSSDVLQSESTSEIPAEYHELANLAAGSFSPSSVHQLDTDPRRPSEEPCFPLASALKELHKLLVISRKGECNILASEEVSQLEMVHREPAVQQKRLPEGEWKGSDPASREQSCSFAGARSEGGGTEGSQPCESGREHFSTGPISPGQPVLGGGALERQKGSGKSNVVVVSSAATPGQQQSPEQEDVLAGGSQSPSSPTSEQSTPVSSTPASGEGALQDTQSLFTGAPGRSGSAAPGGPWPVGGSEEPPLSPPAAYTRLTIGASPPPSFPVADVDRILGAGFTPQEALEALEQADGNADLALLILLAKSIVVPT</sequence>
<feature type="region of interest" description="Disordered" evidence="1">
    <location>
        <begin position="1"/>
        <end position="22"/>
    </location>
</feature>
<feature type="compositionally biased region" description="Low complexity" evidence="1">
    <location>
        <begin position="529"/>
        <end position="548"/>
    </location>
</feature>
<evidence type="ECO:0000313" key="4">
    <source>
        <dbReference type="Proteomes" id="UP000517678"/>
    </source>
</evidence>
<feature type="compositionally biased region" description="Low complexity" evidence="1">
    <location>
        <begin position="495"/>
        <end position="513"/>
    </location>
</feature>
<feature type="region of interest" description="Disordered" evidence="1">
    <location>
        <begin position="294"/>
        <end position="321"/>
    </location>
</feature>
<feature type="compositionally biased region" description="Polar residues" evidence="1">
    <location>
        <begin position="476"/>
        <end position="485"/>
    </location>
</feature>
<protein>
    <submittedName>
        <fullName evidence="3">RSCA1 protein</fullName>
    </submittedName>
</protein>
<dbReference type="PANTHER" id="PTHR15397:SF3">
    <property type="entry name" value="DNA DAMAGE INDUCIBLE 1 HOMOLOG 2"/>
    <property type="match status" value="1"/>
</dbReference>
<feature type="compositionally biased region" description="Low complexity" evidence="1">
    <location>
        <begin position="465"/>
        <end position="475"/>
    </location>
</feature>